<reference evidence="1 2" key="1">
    <citation type="submission" date="2020-08" db="EMBL/GenBank/DDBJ databases">
        <title>Genomic Encyclopedia of Type Strains, Phase IV (KMG-V): Genome sequencing to study the core and pangenomes of soil and plant-associated prokaryotes.</title>
        <authorList>
            <person name="Whitman W."/>
        </authorList>
    </citation>
    <scope>NUCLEOTIDE SEQUENCE [LARGE SCALE GENOMIC DNA]</scope>
    <source>
        <strain evidence="1 2">M8UP14</strain>
    </source>
</reference>
<gene>
    <name evidence="1" type="ORF">HDF16_003257</name>
</gene>
<evidence type="ECO:0000313" key="2">
    <source>
        <dbReference type="Proteomes" id="UP000540989"/>
    </source>
</evidence>
<protein>
    <submittedName>
        <fullName evidence="1">Uncharacterized protein</fullName>
    </submittedName>
</protein>
<proteinExistence type="predicted"/>
<dbReference type="RefSeq" id="WP_184218289.1">
    <property type="nucleotide sequence ID" value="NZ_JACHIP010000004.1"/>
</dbReference>
<name>A0A7W7ZF46_9BACT</name>
<keyword evidence="2" id="KW-1185">Reference proteome</keyword>
<organism evidence="1 2">
    <name type="scientific">Granulicella aggregans</name>
    <dbReference type="NCBI Taxonomy" id="474949"/>
    <lineage>
        <taxon>Bacteria</taxon>
        <taxon>Pseudomonadati</taxon>
        <taxon>Acidobacteriota</taxon>
        <taxon>Terriglobia</taxon>
        <taxon>Terriglobales</taxon>
        <taxon>Acidobacteriaceae</taxon>
        <taxon>Granulicella</taxon>
    </lineage>
</organism>
<dbReference type="Proteomes" id="UP000540989">
    <property type="component" value="Unassembled WGS sequence"/>
</dbReference>
<sequence>MNIAKLSAKVGNVKGLVAKVLTVGLLAGAVAMVAPQKAEAQQVYVQGGYGYAQDGYGRGGYYERERAEEYRRQEEFARRQAWVRDQEFRHERWDRRDFDRDRFDRGHYDRDRFDRRGYR</sequence>
<evidence type="ECO:0000313" key="1">
    <source>
        <dbReference type="EMBL" id="MBB5058543.1"/>
    </source>
</evidence>
<dbReference type="EMBL" id="JACHIP010000004">
    <property type="protein sequence ID" value="MBB5058543.1"/>
    <property type="molecule type" value="Genomic_DNA"/>
</dbReference>
<dbReference type="AlphaFoldDB" id="A0A7W7ZF46"/>
<comment type="caution">
    <text evidence="1">The sequence shown here is derived from an EMBL/GenBank/DDBJ whole genome shotgun (WGS) entry which is preliminary data.</text>
</comment>
<accession>A0A7W7ZF46</accession>